<dbReference type="RefSeq" id="WP_345472986.1">
    <property type="nucleotide sequence ID" value="NZ_CP125942.1"/>
</dbReference>
<protein>
    <submittedName>
        <fullName evidence="1">DUF3039 domain-containing protein</fullName>
    </submittedName>
</protein>
<dbReference type="Pfam" id="PF11238">
    <property type="entry name" value="DUF3039"/>
    <property type="match status" value="1"/>
</dbReference>
<dbReference type="InterPro" id="IPR021400">
    <property type="entry name" value="DUF3039"/>
</dbReference>
<proteinExistence type="predicted"/>
<evidence type="ECO:0000313" key="2">
    <source>
        <dbReference type="Proteomes" id="UP001486888"/>
    </source>
</evidence>
<reference evidence="1 2" key="1">
    <citation type="submission" date="2023-05" db="EMBL/GenBank/DDBJ databases">
        <title>Glutamicibacter sp. B1, complete genome.</title>
        <authorList>
            <person name="Long Y.H."/>
            <person name="Fang T."/>
            <person name="Li X.Y."/>
        </authorList>
    </citation>
    <scope>NUCLEOTIDE SEQUENCE [LARGE SCALE GENOMIC DNA]</scope>
    <source>
        <strain evidence="1 2">B1</strain>
    </source>
</reference>
<organism evidence="1 2">
    <name type="scientific">Glutamicibacter ectropisis</name>
    <dbReference type="NCBI Taxonomy" id="3046593"/>
    <lineage>
        <taxon>Bacteria</taxon>
        <taxon>Bacillati</taxon>
        <taxon>Actinomycetota</taxon>
        <taxon>Actinomycetes</taxon>
        <taxon>Micrococcales</taxon>
        <taxon>Micrococcaceae</taxon>
        <taxon>Glutamicibacter</taxon>
    </lineage>
</organism>
<evidence type="ECO:0000313" key="1">
    <source>
        <dbReference type="EMBL" id="XAO46572.1"/>
    </source>
</evidence>
<accession>A0AAU6WFH7</accession>
<sequence>MTMEPRVTLRCLIEDLTSGWTNADHQRAASSLGNLVSKHFADEISKSQLARHVRVFPRLNALSHPLLRHFSNHFTSEYDPSKLESISGLSNPHWWKQKTQQWRGAVTDHSSVSSDSAWLCAAGIRRDGDNSDFYKSFMYQVSNNGPSSFLPAKADKLLLEIDEKITAQDAWYLQIHCSTLALLAEARRHVGKTVTMEFTKPSRFSESEPIGSLSVSIIGRIKEGATELDEVFLAATILNEAEVASVDLAGQYARAAIDDDAEAWTSTTYVENSYAFSAIVPPSAIDNAELLETNHELPLDFQPLGLRIGLRSHYTYKDGIVNAQVEGSAIKSLCGYWFVPITDHENVEKCPRCVQRHKQLM</sequence>
<name>A0AAU6WFH7_9MICC</name>
<dbReference type="Proteomes" id="UP001486888">
    <property type="component" value="Chromosome"/>
</dbReference>
<dbReference type="EMBL" id="CP125942">
    <property type="protein sequence ID" value="XAO46572.1"/>
    <property type="molecule type" value="Genomic_DNA"/>
</dbReference>
<keyword evidence="2" id="KW-1185">Reference proteome</keyword>
<dbReference type="AlphaFoldDB" id="A0AAU6WFH7"/>
<gene>
    <name evidence="1" type="ORF">QMQ05_03290</name>
</gene>
<dbReference type="KEGG" id="gey:QMQ05_03290"/>